<accession>A0AA39IEI7</accession>
<gene>
    <name evidence="1" type="ORF">EV421DRAFT_1747162</name>
</gene>
<proteinExistence type="predicted"/>
<dbReference type="AlphaFoldDB" id="A0AA39IEI7"/>
<dbReference type="EMBL" id="JAUEPT010000438">
    <property type="protein sequence ID" value="KAK0421587.1"/>
    <property type="molecule type" value="Genomic_DNA"/>
</dbReference>
<sequence>MDFDRHIAEVTVFEPSTVINHFQLPAHHNLRPLPITIQWQHANADPSTLGPIVRLLSNVQTVIFRDTHLEGPVSLVRTWVQEVVLLNCSVTQESLLGLLKPWGSLSISGGRTMETEEPHREVDALALRTLHIDFEGLPPRQLEIVTIGFRVKDWADKSMQSKYRAPLREFDAQLFRLVDHFSFELLRLQLGSRWVGKKDGVIEFVQTHTPYLSPNLNIEDMQSSPTPQFSSPSVLALVMANVVSNEVTMYHQNDHHVFQPVFPTHTRPIAEILSLHPFQKTGTYPEGVRICLSRVVDISEDAEALFEMKADLVVYLSDYVTYHAKRADIETLIGLSDAVPWFEAWYDARTLFPFDWLAPYLQPGTRQYHNTPMFIHEKLQNVTHMVVVTTFLLAGYDHPVTGAQPHPCRMGSDELSPWRGIALDSPVKPCLATALLTAPPSSWSGQTLPGPLAQLLPFITARCILGQM</sequence>
<protein>
    <submittedName>
        <fullName evidence="1">Uncharacterized protein</fullName>
    </submittedName>
</protein>
<organism evidence="1 2">
    <name type="scientific">Armillaria borealis</name>
    <dbReference type="NCBI Taxonomy" id="47425"/>
    <lineage>
        <taxon>Eukaryota</taxon>
        <taxon>Fungi</taxon>
        <taxon>Dikarya</taxon>
        <taxon>Basidiomycota</taxon>
        <taxon>Agaricomycotina</taxon>
        <taxon>Agaricomycetes</taxon>
        <taxon>Agaricomycetidae</taxon>
        <taxon>Agaricales</taxon>
        <taxon>Marasmiineae</taxon>
        <taxon>Physalacriaceae</taxon>
        <taxon>Armillaria</taxon>
    </lineage>
</organism>
<reference evidence="1" key="1">
    <citation type="submission" date="2023-06" db="EMBL/GenBank/DDBJ databases">
        <authorList>
            <consortium name="Lawrence Berkeley National Laboratory"/>
            <person name="Ahrendt S."/>
            <person name="Sahu N."/>
            <person name="Indic B."/>
            <person name="Wong-Bajracharya J."/>
            <person name="Merenyi Z."/>
            <person name="Ke H.-M."/>
            <person name="Monk M."/>
            <person name="Kocsube S."/>
            <person name="Drula E."/>
            <person name="Lipzen A."/>
            <person name="Balint B."/>
            <person name="Henrissat B."/>
            <person name="Andreopoulos B."/>
            <person name="Martin F.M."/>
            <person name="Harder C.B."/>
            <person name="Rigling D."/>
            <person name="Ford K.L."/>
            <person name="Foster G.D."/>
            <person name="Pangilinan J."/>
            <person name="Papanicolaou A."/>
            <person name="Barry K."/>
            <person name="LaButti K."/>
            <person name="Viragh M."/>
            <person name="Koriabine M."/>
            <person name="Yan M."/>
            <person name="Riley R."/>
            <person name="Champramary S."/>
            <person name="Plett K.L."/>
            <person name="Tsai I.J."/>
            <person name="Slot J."/>
            <person name="Sipos G."/>
            <person name="Plett J."/>
            <person name="Nagy L.G."/>
            <person name="Grigoriev I.V."/>
        </authorList>
    </citation>
    <scope>NUCLEOTIDE SEQUENCE</scope>
    <source>
        <strain evidence="1">FPL87.14</strain>
    </source>
</reference>
<keyword evidence="2" id="KW-1185">Reference proteome</keyword>
<dbReference type="Proteomes" id="UP001175226">
    <property type="component" value="Unassembled WGS sequence"/>
</dbReference>
<evidence type="ECO:0000313" key="2">
    <source>
        <dbReference type="Proteomes" id="UP001175226"/>
    </source>
</evidence>
<evidence type="ECO:0000313" key="1">
    <source>
        <dbReference type="EMBL" id="KAK0421587.1"/>
    </source>
</evidence>
<comment type="caution">
    <text evidence="1">The sequence shown here is derived from an EMBL/GenBank/DDBJ whole genome shotgun (WGS) entry which is preliminary data.</text>
</comment>
<name>A0AA39IEI7_9AGAR</name>